<name>A0A8X6LUR9_TRICU</name>
<protein>
    <submittedName>
        <fullName evidence="1">Uncharacterized protein</fullName>
    </submittedName>
</protein>
<dbReference type="EMBL" id="BMAO01028024">
    <property type="protein sequence ID" value="GFR21402.1"/>
    <property type="molecule type" value="Genomic_DNA"/>
</dbReference>
<organism evidence="1 2">
    <name type="scientific">Trichonephila clavata</name>
    <name type="common">Joro spider</name>
    <name type="synonym">Nephila clavata</name>
    <dbReference type="NCBI Taxonomy" id="2740835"/>
    <lineage>
        <taxon>Eukaryota</taxon>
        <taxon>Metazoa</taxon>
        <taxon>Ecdysozoa</taxon>
        <taxon>Arthropoda</taxon>
        <taxon>Chelicerata</taxon>
        <taxon>Arachnida</taxon>
        <taxon>Araneae</taxon>
        <taxon>Araneomorphae</taxon>
        <taxon>Entelegynae</taxon>
        <taxon>Araneoidea</taxon>
        <taxon>Nephilidae</taxon>
        <taxon>Trichonephila</taxon>
    </lineage>
</organism>
<reference evidence="1" key="1">
    <citation type="submission" date="2020-07" db="EMBL/GenBank/DDBJ databases">
        <title>Multicomponent nature underlies the extraordinary mechanical properties of spider dragline silk.</title>
        <authorList>
            <person name="Kono N."/>
            <person name="Nakamura H."/>
            <person name="Mori M."/>
            <person name="Yoshida Y."/>
            <person name="Ohtoshi R."/>
            <person name="Malay A.D."/>
            <person name="Moran D.A.P."/>
            <person name="Tomita M."/>
            <person name="Numata K."/>
            <person name="Arakawa K."/>
        </authorList>
    </citation>
    <scope>NUCLEOTIDE SEQUENCE</scope>
</reference>
<sequence length="109" mass="12410">MLIFCLKYESTNLRGLLITSGTVLETEYRSCIAELRGEMFSSSSTRWQHDQENDLLGGTVYIQFIFIDANSCLHMTTGPRIPRNIGYSEEISVRSPGSEFRRGCLRCSF</sequence>
<keyword evidence="2" id="KW-1185">Reference proteome</keyword>
<dbReference type="Proteomes" id="UP000887116">
    <property type="component" value="Unassembled WGS sequence"/>
</dbReference>
<gene>
    <name evidence="1" type="ORF">TNCT_632761</name>
</gene>
<comment type="caution">
    <text evidence="1">The sequence shown here is derived from an EMBL/GenBank/DDBJ whole genome shotgun (WGS) entry which is preliminary data.</text>
</comment>
<proteinExistence type="predicted"/>
<evidence type="ECO:0000313" key="2">
    <source>
        <dbReference type="Proteomes" id="UP000887116"/>
    </source>
</evidence>
<dbReference type="AlphaFoldDB" id="A0A8X6LUR9"/>
<accession>A0A8X6LUR9</accession>
<evidence type="ECO:0000313" key="1">
    <source>
        <dbReference type="EMBL" id="GFR21402.1"/>
    </source>
</evidence>